<dbReference type="GO" id="GO:0009407">
    <property type="term" value="P:toxin catabolic process"/>
    <property type="evidence" value="ECO:0007669"/>
    <property type="project" value="UniProtKB-ARBA"/>
</dbReference>
<dbReference type="CDD" id="cd03058">
    <property type="entry name" value="GST_N_Tau"/>
    <property type="match status" value="1"/>
</dbReference>
<feature type="domain" description="GST C-terminal" evidence="7">
    <location>
        <begin position="121"/>
        <end position="195"/>
    </location>
</feature>
<dbReference type="OMA" id="WIHSCET"/>
<dbReference type="InterPro" id="IPR004045">
    <property type="entry name" value="Glutathione_S-Trfase_N"/>
</dbReference>
<keyword evidence="1" id="KW-0216">Detoxification</keyword>
<dbReference type="InterPro" id="IPR045074">
    <property type="entry name" value="GST_C_Tau"/>
</dbReference>
<dbReference type="InterPro" id="IPR040079">
    <property type="entry name" value="Glutathione_S-Trfase"/>
</dbReference>
<evidence type="ECO:0000256" key="1">
    <source>
        <dbReference type="ARBA" id="ARBA00022575"/>
    </source>
</evidence>
<evidence type="ECO:0000313" key="8">
    <source>
        <dbReference type="EMBL" id="EOY27666.1"/>
    </source>
</evidence>
<comment type="catalytic activity">
    <reaction evidence="4 5">
        <text>RX + glutathione = an S-substituted glutathione + a halide anion + H(+)</text>
        <dbReference type="Rhea" id="RHEA:16437"/>
        <dbReference type="ChEBI" id="CHEBI:15378"/>
        <dbReference type="ChEBI" id="CHEBI:16042"/>
        <dbReference type="ChEBI" id="CHEBI:17792"/>
        <dbReference type="ChEBI" id="CHEBI:57925"/>
        <dbReference type="ChEBI" id="CHEBI:90779"/>
        <dbReference type="EC" id="2.5.1.18"/>
    </reaction>
</comment>
<dbReference type="Proteomes" id="UP000026915">
    <property type="component" value="Chromosome 6"/>
</dbReference>
<dbReference type="InterPro" id="IPR045073">
    <property type="entry name" value="Omega/Tau-like"/>
</dbReference>
<dbReference type="AlphaFoldDB" id="A0A061GDQ1"/>
<comment type="subcellular location">
    <subcellularLocation>
        <location evidence="5">Cytoplasm</location>
        <location evidence="5">Cytosol</location>
    </subcellularLocation>
</comment>
<comment type="similarity">
    <text evidence="3">Belongs to the GST superfamily. Tau family.</text>
</comment>
<name>A0A061GDQ1_THECC</name>
<dbReference type="SFLD" id="SFLDG01152">
    <property type="entry name" value="Main.3:_Omega-_and_Tau-like"/>
    <property type="match status" value="1"/>
</dbReference>
<dbReference type="SUPFAM" id="SSF52833">
    <property type="entry name" value="Thioredoxin-like"/>
    <property type="match status" value="1"/>
</dbReference>
<feature type="domain" description="GST N-terminal" evidence="6">
    <location>
        <begin position="35"/>
        <end position="115"/>
    </location>
</feature>
<accession>A0A061GDQ1</accession>
<dbReference type="SFLD" id="SFLDS00019">
    <property type="entry name" value="Glutathione_Transferase_(cytos"/>
    <property type="match status" value="1"/>
</dbReference>
<dbReference type="GO" id="GO:0005829">
    <property type="term" value="C:cytosol"/>
    <property type="evidence" value="ECO:0007669"/>
    <property type="project" value="UniProtKB-SubCell"/>
</dbReference>
<evidence type="ECO:0000256" key="5">
    <source>
        <dbReference type="RuleBase" id="RU369102"/>
    </source>
</evidence>
<protein>
    <recommendedName>
        <fullName evidence="5">Glutathione S-transferase</fullName>
        <ecNumber evidence="5">2.5.1.18</ecNumber>
    </recommendedName>
</protein>
<dbReference type="eggNOG" id="KOG0406">
    <property type="taxonomic scope" value="Eukaryota"/>
</dbReference>
<evidence type="ECO:0000259" key="7">
    <source>
        <dbReference type="PROSITE" id="PS50405"/>
    </source>
</evidence>
<evidence type="ECO:0000256" key="3">
    <source>
        <dbReference type="ARBA" id="ARBA00025743"/>
    </source>
</evidence>
<dbReference type="CDD" id="cd03185">
    <property type="entry name" value="GST_C_Tau"/>
    <property type="match status" value="1"/>
</dbReference>
<dbReference type="PROSITE" id="PS50404">
    <property type="entry name" value="GST_NTER"/>
    <property type="match status" value="1"/>
</dbReference>
<dbReference type="PROSITE" id="PS50405">
    <property type="entry name" value="GST_CTER"/>
    <property type="match status" value="1"/>
</dbReference>
<dbReference type="EC" id="2.5.1.18" evidence="5"/>
<keyword evidence="9" id="KW-1185">Reference proteome</keyword>
<dbReference type="SFLD" id="SFLDG00358">
    <property type="entry name" value="Main_(cytGST)"/>
    <property type="match status" value="1"/>
</dbReference>
<proteinExistence type="inferred from homology"/>
<dbReference type="PANTHER" id="PTHR11260">
    <property type="entry name" value="GLUTATHIONE S-TRANSFERASE, GST, SUPERFAMILY, GST DOMAIN CONTAINING"/>
    <property type="match status" value="1"/>
</dbReference>
<dbReference type="InParanoid" id="A0A061GDQ1"/>
<sequence>MLFNLECGFKTKIFKFETDRSRNIKAKEEKIRRQKRCHSLDSWPSPFGMRVRIALDLKGIKYEYKEENLLEQKNPLLVESNPDYKKVPVLIHKGRPICESLIIIQYIHAIWKDRFPLMPSDPYQQAQARLWAEFVEKKLYDWGKMIWMNKGEEQEKATVEFIESLKLLEEKLGEKPSFGGETMGFLDVTLVSHYS</sequence>
<comment type="function">
    <text evidence="5">Is involved in the conjugation of reduced glutathione to a wide number of exogenous and endogenous hydrophobic electrophiles.</text>
</comment>
<evidence type="ECO:0000256" key="4">
    <source>
        <dbReference type="ARBA" id="ARBA00047960"/>
    </source>
</evidence>
<gene>
    <name evidence="8" type="ORF">TCM_029455</name>
</gene>
<dbReference type="SUPFAM" id="SSF47616">
    <property type="entry name" value="GST C-terminal domain-like"/>
    <property type="match status" value="1"/>
</dbReference>
<dbReference type="InterPro" id="IPR010987">
    <property type="entry name" value="Glutathione-S-Trfase_C-like"/>
</dbReference>
<keyword evidence="5" id="KW-0963">Cytoplasm</keyword>
<dbReference type="GO" id="GO:0004364">
    <property type="term" value="F:glutathione transferase activity"/>
    <property type="evidence" value="ECO:0000318"/>
    <property type="project" value="GO_Central"/>
</dbReference>
<dbReference type="InterPro" id="IPR036249">
    <property type="entry name" value="Thioredoxin-like_sf"/>
</dbReference>
<dbReference type="PANTHER" id="PTHR11260:SF781">
    <property type="entry name" value="GLUTATHIONE S-TRANSFERASE U19"/>
    <property type="match status" value="1"/>
</dbReference>
<evidence type="ECO:0000313" key="9">
    <source>
        <dbReference type="Proteomes" id="UP000026915"/>
    </source>
</evidence>
<organism evidence="8 9">
    <name type="scientific">Theobroma cacao</name>
    <name type="common">Cacao</name>
    <name type="synonym">Cocoa</name>
    <dbReference type="NCBI Taxonomy" id="3641"/>
    <lineage>
        <taxon>Eukaryota</taxon>
        <taxon>Viridiplantae</taxon>
        <taxon>Streptophyta</taxon>
        <taxon>Embryophyta</taxon>
        <taxon>Tracheophyta</taxon>
        <taxon>Spermatophyta</taxon>
        <taxon>Magnoliopsida</taxon>
        <taxon>eudicotyledons</taxon>
        <taxon>Gunneridae</taxon>
        <taxon>Pentapetalae</taxon>
        <taxon>rosids</taxon>
        <taxon>malvids</taxon>
        <taxon>Malvales</taxon>
        <taxon>Malvaceae</taxon>
        <taxon>Byttnerioideae</taxon>
        <taxon>Theobroma</taxon>
    </lineage>
</organism>
<dbReference type="Gene3D" id="3.40.30.10">
    <property type="entry name" value="Glutaredoxin"/>
    <property type="match status" value="1"/>
</dbReference>
<reference evidence="8 9" key="1">
    <citation type="journal article" date="2013" name="Genome Biol.">
        <title>The genome sequence of the most widely cultivated cacao type and its use to identify candidate genes regulating pod color.</title>
        <authorList>
            <person name="Motamayor J.C."/>
            <person name="Mockaitis K."/>
            <person name="Schmutz J."/>
            <person name="Haiminen N."/>
            <person name="Iii D.L."/>
            <person name="Cornejo O."/>
            <person name="Findley S.D."/>
            <person name="Zheng P."/>
            <person name="Utro F."/>
            <person name="Royaert S."/>
            <person name="Saski C."/>
            <person name="Jenkins J."/>
            <person name="Podicheti R."/>
            <person name="Zhao M."/>
            <person name="Scheffler B.E."/>
            <person name="Stack J.C."/>
            <person name="Feltus F.A."/>
            <person name="Mustiga G.M."/>
            <person name="Amores F."/>
            <person name="Phillips W."/>
            <person name="Marelli J.P."/>
            <person name="May G.D."/>
            <person name="Shapiro H."/>
            <person name="Ma J."/>
            <person name="Bustamante C.D."/>
            <person name="Schnell R.J."/>
            <person name="Main D."/>
            <person name="Gilbert D."/>
            <person name="Parida L."/>
            <person name="Kuhn D.N."/>
        </authorList>
    </citation>
    <scope>NUCLEOTIDE SEQUENCE [LARGE SCALE GENOMIC DNA]</scope>
    <source>
        <strain evidence="9">cv. Matina 1-6</strain>
    </source>
</reference>
<evidence type="ECO:0000256" key="2">
    <source>
        <dbReference type="ARBA" id="ARBA00022679"/>
    </source>
</evidence>
<keyword evidence="2 5" id="KW-0808">Transferase</keyword>
<dbReference type="HOGENOM" id="CLU_011226_18_2_1"/>
<dbReference type="EMBL" id="CM001884">
    <property type="protein sequence ID" value="EOY27666.1"/>
    <property type="molecule type" value="Genomic_DNA"/>
</dbReference>
<dbReference type="GO" id="GO:0006749">
    <property type="term" value="P:glutathione metabolic process"/>
    <property type="evidence" value="ECO:0000318"/>
    <property type="project" value="GO_Central"/>
</dbReference>
<dbReference type="GO" id="GO:0005737">
    <property type="term" value="C:cytoplasm"/>
    <property type="evidence" value="ECO:0000318"/>
    <property type="project" value="GO_Central"/>
</dbReference>
<evidence type="ECO:0000259" key="6">
    <source>
        <dbReference type="PROSITE" id="PS50404"/>
    </source>
</evidence>
<dbReference type="Gramene" id="EOY27666">
    <property type="protein sequence ID" value="EOY27666"/>
    <property type="gene ID" value="TCM_029455"/>
</dbReference>
<dbReference type="InterPro" id="IPR036282">
    <property type="entry name" value="Glutathione-S-Trfase_C_sf"/>
</dbReference>
<dbReference type="Gene3D" id="1.20.1050.10">
    <property type="match status" value="1"/>
</dbReference>
<dbReference type="Pfam" id="PF02798">
    <property type="entry name" value="GST_N"/>
    <property type="match status" value="1"/>
</dbReference>